<dbReference type="InterPro" id="IPR029069">
    <property type="entry name" value="HotDog_dom_sf"/>
</dbReference>
<accession>A0A1H8SX31</accession>
<dbReference type="Gene3D" id="3.10.129.10">
    <property type="entry name" value="Hotdog Thioesterase"/>
    <property type="match status" value="1"/>
</dbReference>
<dbReference type="InterPro" id="IPR027961">
    <property type="entry name" value="DUF4442"/>
</dbReference>
<dbReference type="OrthoDB" id="295952at2157"/>
<evidence type="ECO:0000313" key="1">
    <source>
        <dbReference type="EMBL" id="SEO83095.1"/>
    </source>
</evidence>
<name>A0A1H8SX31_9EURY</name>
<proteinExistence type="predicted"/>
<keyword evidence="2" id="KW-1185">Reference proteome</keyword>
<reference evidence="2" key="1">
    <citation type="submission" date="2016-10" db="EMBL/GenBank/DDBJ databases">
        <authorList>
            <person name="Varghese N."/>
            <person name="Submissions S."/>
        </authorList>
    </citation>
    <scope>NUCLEOTIDE SEQUENCE [LARGE SCALE GENOMIC DNA]</scope>
    <source>
        <strain evidence="2">IBRC-M 10043</strain>
    </source>
</reference>
<evidence type="ECO:0000313" key="2">
    <source>
        <dbReference type="Proteomes" id="UP000198775"/>
    </source>
</evidence>
<organism evidence="1 2">
    <name type="scientific">Halorientalis persicus</name>
    <dbReference type="NCBI Taxonomy" id="1367881"/>
    <lineage>
        <taxon>Archaea</taxon>
        <taxon>Methanobacteriati</taxon>
        <taxon>Methanobacteriota</taxon>
        <taxon>Stenosarchaea group</taxon>
        <taxon>Halobacteria</taxon>
        <taxon>Halobacteriales</taxon>
        <taxon>Haloarculaceae</taxon>
        <taxon>Halorientalis</taxon>
    </lineage>
</organism>
<dbReference type="Proteomes" id="UP000198775">
    <property type="component" value="Unassembled WGS sequence"/>
</dbReference>
<dbReference type="EMBL" id="FOCX01000020">
    <property type="protein sequence ID" value="SEO83095.1"/>
    <property type="molecule type" value="Genomic_DNA"/>
</dbReference>
<dbReference type="RefSeq" id="WP_092662603.1">
    <property type="nucleotide sequence ID" value="NZ_FOCX01000020.1"/>
</dbReference>
<dbReference type="Pfam" id="PF14539">
    <property type="entry name" value="DUF4442"/>
    <property type="match status" value="1"/>
</dbReference>
<protein>
    <submittedName>
        <fullName evidence="1">Acyl-coenzyme A thioesterase PaaI, contains HGG motif</fullName>
    </submittedName>
</protein>
<dbReference type="AlphaFoldDB" id="A0A1H8SX31"/>
<dbReference type="SUPFAM" id="SSF54637">
    <property type="entry name" value="Thioesterase/thiol ester dehydrase-isomerase"/>
    <property type="match status" value="1"/>
</dbReference>
<sequence>MFDRLRARLWKLAFRLFPAYRGTGGRVTHIEPDWSEVRVKVPRNLRTRNYVGTIFGGSMYGAVDPIYMLMLINRLGDDYVVWDKAAEIRFKKPGESDLYATFEVSDAEVAEIQQALEDEESIDREYTVDLVDEDGVVHATVEKTLHVSTDEEKRA</sequence>
<gene>
    <name evidence="1" type="ORF">SAMN05216388_102065</name>
</gene>